<sequence>MTDTPMSDPSGRAAVLHAYFSYRDAPTALRWLERAFGFTTTFEVPDDKGGIQHAELRLDEVAITVFSDDGDYEHPRLKGETVGHGTYISVATEAAVDTFYDSAVQAGATVVWKPAGTEWGQYRCRVLDIEGYEWTFGTLRPGQSQTDW</sequence>
<dbReference type="RefSeq" id="WP_204045614.1">
    <property type="nucleotide sequence ID" value="NZ_BOOA01000104.1"/>
</dbReference>
<dbReference type="InterPro" id="IPR037523">
    <property type="entry name" value="VOC_core"/>
</dbReference>
<dbReference type="Gene3D" id="3.30.720.120">
    <property type="match status" value="1"/>
</dbReference>
<accession>A0A919USC0</accession>
<dbReference type="Pfam" id="PF00903">
    <property type="entry name" value="Glyoxalase"/>
    <property type="match status" value="1"/>
</dbReference>
<evidence type="ECO:0000313" key="2">
    <source>
        <dbReference type="EMBL" id="GIH28997.1"/>
    </source>
</evidence>
<name>A0A919USC0_9ACTN</name>
<evidence type="ECO:0000259" key="1">
    <source>
        <dbReference type="PROSITE" id="PS51819"/>
    </source>
</evidence>
<feature type="domain" description="VOC" evidence="1">
    <location>
        <begin position="14"/>
        <end position="139"/>
    </location>
</feature>
<proteinExistence type="predicted"/>
<gene>
    <name evidence="2" type="ORF">Aph01nite_73070</name>
</gene>
<dbReference type="EMBL" id="BOOA01000104">
    <property type="protein sequence ID" value="GIH28997.1"/>
    <property type="molecule type" value="Genomic_DNA"/>
</dbReference>
<keyword evidence="3" id="KW-1185">Reference proteome</keyword>
<protein>
    <submittedName>
        <fullName evidence="2">Glyoxalase</fullName>
    </submittedName>
</protein>
<reference evidence="2" key="1">
    <citation type="submission" date="2021-01" db="EMBL/GenBank/DDBJ databases">
        <title>Whole genome shotgun sequence of Acrocarpospora phusangensis NBRC 108782.</title>
        <authorList>
            <person name="Komaki H."/>
            <person name="Tamura T."/>
        </authorList>
    </citation>
    <scope>NUCLEOTIDE SEQUENCE</scope>
    <source>
        <strain evidence="2">NBRC 108782</strain>
    </source>
</reference>
<dbReference type="InterPro" id="IPR029068">
    <property type="entry name" value="Glyas_Bleomycin-R_OHBP_Dase"/>
</dbReference>
<dbReference type="Gene3D" id="3.30.720.110">
    <property type="match status" value="1"/>
</dbReference>
<dbReference type="PANTHER" id="PTHR34109">
    <property type="entry name" value="BNAUNNG04460D PROTEIN-RELATED"/>
    <property type="match status" value="1"/>
</dbReference>
<organism evidence="2 3">
    <name type="scientific">Acrocarpospora phusangensis</name>
    <dbReference type="NCBI Taxonomy" id="1070424"/>
    <lineage>
        <taxon>Bacteria</taxon>
        <taxon>Bacillati</taxon>
        <taxon>Actinomycetota</taxon>
        <taxon>Actinomycetes</taxon>
        <taxon>Streptosporangiales</taxon>
        <taxon>Streptosporangiaceae</taxon>
        <taxon>Acrocarpospora</taxon>
    </lineage>
</organism>
<dbReference type="PROSITE" id="PS51819">
    <property type="entry name" value="VOC"/>
    <property type="match status" value="1"/>
</dbReference>
<evidence type="ECO:0000313" key="3">
    <source>
        <dbReference type="Proteomes" id="UP000640052"/>
    </source>
</evidence>
<dbReference type="InterPro" id="IPR004360">
    <property type="entry name" value="Glyas_Fos-R_dOase_dom"/>
</dbReference>
<dbReference type="Proteomes" id="UP000640052">
    <property type="component" value="Unassembled WGS sequence"/>
</dbReference>
<dbReference type="PANTHER" id="PTHR34109:SF1">
    <property type="entry name" value="VOC DOMAIN-CONTAINING PROTEIN"/>
    <property type="match status" value="1"/>
</dbReference>
<comment type="caution">
    <text evidence="2">The sequence shown here is derived from an EMBL/GenBank/DDBJ whole genome shotgun (WGS) entry which is preliminary data.</text>
</comment>
<dbReference type="SUPFAM" id="SSF54593">
    <property type="entry name" value="Glyoxalase/Bleomycin resistance protein/Dihydroxybiphenyl dioxygenase"/>
    <property type="match status" value="1"/>
</dbReference>
<dbReference type="AlphaFoldDB" id="A0A919USC0"/>